<dbReference type="SUPFAM" id="SSF63712">
    <property type="entry name" value="Nicotinic receptor ligand binding domain-like"/>
    <property type="match status" value="1"/>
</dbReference>
<comment type="similarity">
    <text evidence="12">Belongs to the ligand-gated ion channel (TC 1.A.9) family.</text>
</comment>
<dbReference type="InterPro" id="IPR006202">
    <property type="entry name" value="Neur_chan_lig-bd"/>
</dbReference>
<accession>A0A814Q3B1</accession>
<comment type="caution">
    <text evidence="15">The sequence shown here is derived from an EMBL/GenBank/DDBJ whole genome shotgun (WGS) entry which is preliminary data.</text>
</comment>
<dbReference type="FunFam" id="2.70.170.10:FF:000013">
    <property type="entry name" value="Acetylcholine receptor subunit alpha"/>
    <property type="match status" value="1"/>
</dbReference>
<evidence type="ECO:0008006" key="17">
    <source>
        <dbReference type="Google" id="ProtNLM"/>
    </source>
</evidence>
<dbReference type="Gene3D" id="3.40.50.1820">
    <property type="entry name" value="alpha/beta hydrolase"/>
    <property type="match status" value="1"/>
</dbReference>
<dbReference type="PRINTS" id="PR00254">
    <property type="entry name" value="NICOTINICR"/>
</dbReference>
<evidence type="ECO:0000256" key="4">
    <source>
        <dbReference type="ARBA" id="ARBA00022801"/>
    </source>
</evidence>
<dbReference type="PANTHER" id="PTHR42776:SF27">
    <property type="entry name" value="DIPEPTIDYL PEPTIDASE FAMILY MEMBER 6"/>
    <property type="match status" value="1"/>
</dbReference>
<evidence type="ECO:0000259" key="14">
    <source>
        <dbReference type="Pfam" id="PF02931"/>
    </source>
</evidence>
<feature type="domain" description="Neurotransmitter-gated ion-channel ligand-binding" evidence="14">
    <location>
        <begin position="124"/>
        <end position="338"/>
    </location>
</feature>
<dbReference type="InterPro" id="IPR018000">
    <property type="entry name" value="Neurotransmitter_ion_chnl_CS"/>
</dbReference>
<protein>
    <recommendedName>
        <fullName evidence="17">Peptidase S9 prolyl oligopeptidase catalytic domain-containing protein</fullName>
    </recommendedName>
</protein>
<evidence type="ECO:0000256" key="9">
    <source>
        <dbReference type="ARBA" id="ARBA00023286"/>
    </source>
</evidence>
<keyword evidence="8" id="KW-0675">Receptor</keyword>
<evidence type="ECO:0000313" key="16">
    <source>
        <dbReference type="Proteomes" id="UP000663845"/>
    </source>
</evidence>
<keyword evidence="5" id="KW-0770">Synapse</keyword>
<dbReference type="Pfam" id="PF00326">
    <property type="entry name" value="Peptidase_S9"/>
    <property type="match status" value="1"/>
</dbReference>
<proteinExistence type="inferred from homology"/>
<keyword evidence="10 12" id="KW-0407">Ion channel</keyword>
<evidence type="ECO:0000256" key="6">
    <source>
        <dbReference type="ARBA" id="ARBA00023065"/>
    </source>
</evidence>
<reference evidence="15" key="1">
    <citation type="submission" date="2021-02" db="EMBL/GenBank/DDBJ databases">
        <authorList>
            <person name="Nowell W R."/>
        </authorList>
    </citation>
    <scope>NUCLEOTIDE SEQUENCE</scope>
</reference>
<keyword evidence="9" id="KW-1071">Ligand-gated ion channel</keyword>
<evidence type="ECO:0000256" key="7">
    <source>
        <dbReference type="ARBA" id="ARBA00023136"/>
    </source>
</evidence>
<keyword evidence="3" id="KW-0812">Transmembrane</keyword>
<keyword evidence="7" id="KW-0472">Membrane</keyword>
<dbReference type="GO" id="GO:0022848">
    <property type="term" value="F:acetylcholine-gated monoatomic cation-selective channel activity"/>
    <property type="evidence" value="ECO:0007669"/>
    <property type="project" value="InterPro"/>
</dbReference>
<dbReference type="InterPro" id="IPR036734">
    <property type="entry name" value="Neur_chan_lig-bd_sf"/>
</dbReference>
<dbReference type="PANTHER" id="PTHR42776">
    <property type="entry name" value="SERINE PEPTIDASE S9 FAMILY MEMBER"/>
    <property type="match status" value="1"/>
</dbReference>
<dbReference type="Gene3D" id="2.40.10.500">
    <property type="match status" value="1"/>
</dbReference>
<feature type="domain" description="Peptidase S9 prolyl oligopeptidase catalytic" evidence="13">
    <location>
        <begin position="374"/>
        <end position="572"/>
    </location>
</feature>
<dbReference type="PROSITE" id="PS00236">
    <property type="entry name" value="NEUROTR_ION_CHANNEL"/>
    <property type="match status" value="1"/>
</dbReference>
<dbReference type="EMBL" id="CAJNOG010000249">
    <property type="protein sequence ID" value="CAF1114766.1"/>
    <property type="molecule type" value="Genomic_DNA"/>
</dbReference>
<dbReference type="GO" id="GO:0045211">
    <property type="term" value="C:postsynaptic membrane"/>
    <property type="evidence" value="ECO:0007669"/>
    <property type="project" value="InterPro"/>
</dbReference>
<keyword evidence="1 12" id="KW-0813">Transport</keyword>
<dbReference type="InterPro" id="IPR029058">
    <property type="entry name" value="AB_hydrolase_fold"/>
</dbReference>
<evidence type="ECO:0000256" key="1">
    <source>
        <dbReference type="ARBA" id="ARBA00022448"/>
    </source>
</evidence>
<organism evidence="15 16">
    <name type="scientific">Adineta steineri</name>
    <dbReference type="NCBI Taxonomy" id="433720"/>
    <lineage>
        <taxon>Eukaryota</taxon>
        <taxon>Metazoa</taxon>
        <taxon>Spiralia</taxon>
        <taxon>Gnathifera</taxon>
        <taxon>Rotifera</taxon>
        <taxon>Eurotatoria</taxon>
        <taxon>Bdelloidea</taxon>
        <taxon>Adinetida</taxon>
        <taxon>Adinetidae</taxon>
        <taxon>Adineta</taxon>
    </lineage>
</organism>
<dbReference type="SUPFAM" id="SSF53474">
    <property type="entry name" value="alpha/beta-Hydrolases"/>
    <property type="match status" value="1"/>
</dbReference>
<dbReference type="Pfam" id="PF02931">
    <property type="entry name" value="Neur_chan_LBD"/>
    <property type="match status" value="1"/>
</dbReference>
<dbReference type="SUPFAM" id="SSF63829">
    <property type="entry name" value="Calcium-dependent phosphotriesterase"/>
    <property type="match status" value="1"/>
</dbReference>
<dbReference type="GO" id="GO:0006508">
    <property type="term" value="P:proteolysis"/>
    <property type="evidence" value="ECO:0007669"/>
    <property type="project" value="InterPro"/>
</dbReference>
<gene>
    <name evidence="15" type="ORF">JYZ213_LOCUS22139</name>
</gene>
<keyword evidence="2" id="KW-1003">Cell membrane</keyword>
<dbReference type="InterPro" id="IPR001375">
    <property type="entry name" value="Peptidase_S9_cat"/>
</dbReference>
<dbReference type="GO" id="GO:0004888">
    <property type="term" value="F:transmembrane signaling receptor activity"/>
    <property type="evidence" value="ECO:0007669"/>
    <property type="project" value="InterPro"/>
</dbReference>
<sequence>MWAVGATSGVTVAGIASVAGSNLTLLNNPNAVIVDNNGYIYVADGNNDRIVKWTTNYTAGGICVVGCTGSTGVANNQFNGVRDLKFDMQGNLYVTDQQNYRIQKFMIQLPTSGCPTTSSEKIDELYRYLMLNYNKYVRPVENSSHRLTVKVGVKLIQIDDVNEINQIMQTHVYVLHEWKDFSFVWSPDDFDAVEYIHMPNSLIWKPDLVLYNNADGDYQITSKAKAYIQYDGTVRWNPPMIYKSYCSIDMQYYPYDTQNCTLKFGTWTYPDSLVNLQFLTDNHSSIIDRGWDLEDYTPSVEWEILNLKAIRHEKVYAYVKEEKEKYLDLTFTCTIQRKSLFYTINLIVPLLMHGGPYSANLNVFHVGGLDIALMMATEGWLVFQPNYRGSTGYGDEFLQGVFNELFSRPGKDVLFGVDALIQDGIVDPKRLTIGGYSYGGHLTNWLITQTTRFNAAVTGAGCVDHVSSWGITDVPLFRSHKIGGLPWQAPDRYQQEAAIFQLHKVRTPTHMVTGENDCRVPTAQSYLLKRALHILGIPSKLIVFPGEGHLIKNNPWHEKIKVREELIWLNKYGAICLLQCDEASTLSTSNQ</sequence>
<evidence type="ECO:0000256" key="10">
    <source>
        <dbReference type="ARBA" id="ARBA00023303"/>
    </source>
</evidence>
<dbReference type="InterPro" id="IPR002394">
    <property type="entry name" value="Nicotinic_acetylcholine_rcpt"/>
</dbReference>
<evidence type="ECO:0000256" key="3">
    <source>
        <dbReference type="ARBA" id="ARBA00022692"/>
    </source>
</evidence>
<evidence type="ECO:0000256" key="8">
    <source>
        <dbReference type="ARBA" id="ARBA00023170"/>
    </source>
</evidence>
<name>A0A814Q3B1_9BILA</name>
<keyword evidence="4" id="KW-0378">Hydrolase</keyword>
<keyword evidence="6 12" id="KW-0406">Ion transport</keyword>
<evidence type="ECO:0000313" key="15">
    <source>
        <dbReference type="EMBL" id="CAF1114766.1"/>
    </source>
</evidence>
<evidence type="ECO:0000256" key="12">
    <source>
        <dbReference type="RuleBase" id="RU000687"/>
    </source>
</evidence>
<evidence type="ECO:0000256" key="5">
    <source>
        <dbReference type="ARBA" id="ARBA00023018"/>
    </source>
</evidence>
<dbReference type="PRINTS" id="PR00252">
    <property type="entry name" value="NRIONCHANNEL"/>
</dbReference>
<dbReference type="Proteomes" id="UP000663845">
    <property type="component" value="Unassembled WGS sequence"/>
</dbReference>
<evidence type="ECO:0000256" key="2">
    <source>
        <dbReference type="ARBA" id="ARBA00022475"/>
    </source>
</evidence>
<dbReference type="AlphaFoldDB" id="A0A814Q3B1"/>
<evidence type="ECO:0000256" key="11">
    <source>
        <dbReference type="ARBA" id="ARBA00034099"/>
    </source>
</evidence>
<dbReference type="InterPro" id="IPR006201">
    <property type="entry name" value="Neur_channel"/>
</dbReference>
<dbReference type="Gene3D" id="2.70.170.10">
    <property type="entry name" value="Neurotransmitter-gated ion-channel ligand-binding domain"/>
    <property type="match status" value="1"/>
</dbReference>
<dbReference type="GO" id="GO:0004252">
    <property type="term" value="F:serine-type endopeptidase activity"/>
    <property type="evidence" value="ECO:0007669"/>
    <property type="project" value="TreeGrafter"/>
</dbReference>
<evidence type="ECO:0000259" key="13">
    <source>
        <dbReference type="Pfam" id="PF00326"/>
    </source>
</evidence>
<comment type="subcellular location">
    <subcellularLocation>
        <location evidence="11">Synaptic cell membrane</location>
        <topology evidence="11">Multi-pass membrane protein</topology>
    </subcellularLocation>
</comment>